<evidence type="ECO:0000313" key="2">
    <source>
        <dbReference type="EMBL" id="GLK10321.1"/>
    </source>
</evidence>
<evidence type="ECO:0000313" key="3">
    <source>
        <dbReference type="Proteomes" id="UP001143474"/>
    </source>
</evidence>
<dbReference type="EMBL" id="BSEV01000007">
    <property type="protein sequence ID" value="GLK10321.1"/>
    <property type="molecule type" value="Genomic_DNA"/>
</dbReference>
<proteinExistence type="predicted"/>
<sequence>MAMSEERSPDVQALSDADTRVYEAVAGLAVDGRTATVEEVVQATALPEDAVRRSVATLAEAGWLEEDGGAYALGPHDWGVDR</sequence>
<dbReference type="Gene3D" id="1.10.10.10">
    <property type="entry name" value="Winged helix-like DNA-binding domain superfamily/Winged helix DNA-binding domain"/>
    <property type="match status" value="1"/>
</dbReference>
<protein>
    <recommendedName>
        <fullName evidence="1">HTH iclR-type domain-containing protein</fullName>
    </recommendedName>
</protein>
<reference evidence="2" key="2">
    <citation type="submission" date="2023-01" db="EMBL/GenBank/DDBJ databases">
        <authorList>
            <person name="Sun Q."/>
            <person name="Evtushenko L."/>
        </authorList>
    </citation>
    <scope>NUCLEOTIDE SEQUENCE</scope>
    <source>
        <strain evidence="2">VKM Ac-2007</strain>
    </source>
</reference>
<dbReference type="GO" id="GO:0006355">
    <property type="term" value="P:regulation of DNA-templated transcription"/>
    <property type="evidence" value="ECO:0007669"/>
    <property type="project" value="InterPro"/>
</dbReference>
<feature type="domain" description="HTH iclR-type" evidence="1">
    <location>
        <begin position="31"/>
        <end position="68"/>
    </location>
</feature>
<dbReference type="InterPro" id="IPR036390">
    <property type="entry name" value="WH_DNA-bd_sf"/>
</dbReference>
<name>A0A9W6I1J7_9ACTN</name>
<dbReference type="InterPro" id="IPR005471">
    <property type="entry name" value="Tscrpt_reg_IclR_N"/>
</dbReference>
<gene>
    <name evidence="2" type="ORF">GCM10017600_37270</name>
</gene>
<organism evidence="2 3">
    <name type="scientific">Streptosporangium carneum</name>
    <dbReference type="NCBI Taxonomy" id="47481"/>
    <lineage>
        <taxon>Bacteria</taxon>
        <taxon>Bacillati</taxon>
        <taxon>Actinomycetota</taxon>
        <taxon>Actinomycetes</taxon>
        <taxon>Streptosporangiales</taxon>
        <taxon>Streptosporangiaceae</taxon>
        <taxon>Streptosporangium</taxon>
    </lineage>
</organism>
<dbReference type="AlphaFoldDB" id="A0A9W6I1J7"/>
<dbReference type="GO" id="GO:0003677">
    <property type="term" value="F:DNA binding"/>
    <property type="evidence" value="ECO:0007669"/>
    <property type="project" value="InterPro"/>
</dbReference>
<dbReference type="Pfam" id="PF09339">
    <property type="entry name" value="HTH_IclR"/>
    <property type="match status" value="1"/>
</dbReference>
<comment type="caution">
    <text evidence="2">The sequence shown here is derived from an EMBL/GenBank/DDBJ whole genome shotgun (WGS) entry which is preliminary data.</text>
</comment>
<reference evidence="2" key="1">
    <citation type="journal article" date="2014" name="Int. J. Syst. Evol. Microbiol.">
        <title>Complete genome sequence of Corynebacterium casei LMG S-19264T (=DSM 44701T), isolated from a smear-ripened cheese.</title>
        <authorList>
            <consortium name="US DOE Joint Genome Institute (JGI-PGF)"/>
            <person name="Walter F."/>
            <person name="Albersmeier A."/>
            <person name="Kalinowski J."/>
            <person name="Ruckert C."/>
        </authorList>
    </citation>
    <scope>NUCLEOTIDE SEQUENCE</scope>
    <source>
        <strain evidence="2">VKM Ac-2007</strain>
    </source>
</reference>
<accession>A0A9W6I1J7</accession>
<dbReference type="Proteomes" id="UP001143474">
    <property type="component" value="Unassembled WGS sequence"/>
</dbReference>
<keyword evidence="3" id="KW-1185">Reference proteome</keyword>
<evidence type="ECO:0000259" key="1">
    <source>
        <dbReference type="Pfam" id="PF09339"/>
    </source>
</evidence>
<dbReference type="SUPFAM" id="SSF46785">
    <property type="entry name" value="Winged helix' DNA-binding domain"/>
    <property type="match status" value="1"/>
</dbReference>
<dbReference type="InterPro" id="IPR036388">
    <property type="entry name" value="WH-like_DNA-bd_sf"/>
</dbReference>